<protein>
    <submittedName>
        <fullName evidence="1">Uncharacterized protein</fullName>
    </submittedName>
</protein>
<proteinExistence type="predicted"/>
<name>A0A5K3ESF6_MESCO</name>
<dbReference type="WBParaSite" id="MCU_002742-RA">
    <property type="protein sequence ID" value="MCU_002742-RA"/>
    <property type="gene ID" value="MCU_002742"/>
</dbReference>
<organism evidence="1">
    <name type="scientific">Mesocestoides corti</name>
    <name type="common">Flatworm</name>
    <dbReference type="NCBI Taxonomy" id="53468"/>
    <lineage>
        <taxon>Eukaryota</taxon>
        <taxon>Metazoa</taxon>
        <taxon>Spiralia</taxon>
        <taxon>Lophotrochozoa</taxon>
        <taxon>Platyhelminthes</taxon>
        <taxon>Cestoda</taxon>
        <taxon>Eucestoda</taxon>
        <taxon>Cyclophyllidea</taxon>
        <taxon>Mesocestoididae</taxon>
        <taxon>Mesocestoides</taxon>
    </lineage>
</organism>
<evidence type="ECO:0000313" key="1">
    <source>
        <dbReference type="WBParaSite" id="MCU_002742-RA"/>
    </source>
</evidence>
<reference evidence="1" key="1">
    <citation type="submission" date="2019-11" db="UniProtKB">
        <authorList>
            <consortium name="WormBaseParasite"/>
        </authorList>
    </citation>
    <scope>IDENTIFICATION</scope>
</reference>
<sequence length="135" mass="15272">MKKTVLTEQALLTKRQVPSIRVFRAACAVHYISLLKPVPVSLAAYIPSMPLELKDNGLAEASMYQVRLRPYIRRNTSQRFGVKYPRPSMKKSGTTQQDSLTNQKLATYIRRRPSESTMLATALILSYTPFMSFSG</sequence>
<accession>A0A5K3ESF6</accession>
<dbReference type="AlphaFoldDB" id="A0A5K3ESF6"/>